<comment type="caution">
    <text evidence="1">The sequence shown here is derived from an EMBL/GenBank/DDBJ whole genome shotgun (WGS) entry which is preliminary data.</text>
</comment>
<protein>
    <submittedName>
        <fullName evidence="1">Uncharacterized protein</fullName>
    </submittedName>
</protein>
<sequence length="40" mass="4839">MINKLSDWFIHLFFCPVTTDRMITRPLVDNLIFRDFGFFA</sequence>
<evidence type="ECO:0000313" key="1">
    <source>
        <dbReference type="EMBL" id="EON75772.1"/>
    </source>
</evidence>
<dbReference type="STRING" id="1232681.ADIS_3663"/>
<keyword evidence="2" id="KW-1185">Reference proteome</keyword>
<gene>
    <name evidence="1" type="ORF">ADIS_3663</name>
</gene>
<accession>R7ZNW4</accession>
<dbReference type="AlphaFoldDB" id="R7ZNW4"/>
<name>R7ZNW4_9BACT</name>
<reference evidence="1 2" key="1">
    <citation type="submission" date="2013-02" db="EMBL/GenBank/DDBJ databases">
        <title>A novel strain isolated from Lonar lake, Maharashtra, India.</title>
        <authorList>
            <person name="Singh A."/>
        </authorList>
    </citation>
    <scope>NUCLEOTIDE SEQUENCE [LARGE SCALE GENOMIC DNA]</scope>
    <source>
        <strain evidence="1 2">AK24</strain>
    </source>
</reference>
<evidence type="ECO:0000313" key="2">
    <source>
        <dbReference type="Proteomes" id="UP000013909"/>
    </source>
</evidence>
<organism evidence="1 2">
    <name type="scientific">Lunatimonas lonarensis</name>
    <dbReference type="NCBI Taxonomy" id="1232681"/>
    <lineage>
        <taxon>Bacteria</taxon>
        <taxon>Pseudomonadati</taxon>
        <taxon>Bacteroidota</taxon>
        <taxon>Cytophagia</taxon>
        <taxon>Cytophagales</taxon>
        <taxon>Cyclobacteriaceae</taxon>
    </lineage>
</organism>
<proteinExistence type="predicted"/>
<dbReference type="Proteomes" id="UP000013909">
    <property type="component" value="Unassembled WGS sequence"/>
</dbReference>
<dbReference type="EMBL" id="AQHR01000096">
    <property type="protein sequence ID" value="EON75772.1"/>
    <property type="molecule type" value="Genomic_DNA"/>
</dbReference>